<evidence type="ECO:0000313" key="1">
    <source>
        <dbReference type="EMBL" id="MCM2679403.1"/>
    </source>
</evidence>
<dbReference type="PANTHER" id="PTHR10728:SF40">
    <property type="entry name" value="PATATIN FAMILY PROTEIN"/>
    <property type="match status" value="1"/>
</dbReference>
<accession>A0AA42B7J1</accession>
<comment type="caution">
    <text evidence="1">The sequence shown here is derived from an EMBL/GenBank/DDBJ whole genome shotgun (WGS) entry which is preliminary data.</text>
</comment>
<organism evidence="1 2">
    <name type="scientific">Echinimonas agarilytica</name>
    <dbReference type="NCBI Taxonomy" id="1215918"/>
    <lineage>
        <taxon>Bacteria</taxon>
        <taxon>Pseudomonadati</taxon>
        <taxon>Pseudomonadota</taxon>
        <taxon>Gammaproteobacteria</taxon>
        <taxon>Alteromonadales</taxon>
        <taxon>Echinimonadaceae</taxon>
        <taxon>Echinimonas</taxon>
    </lineage>
</organism>
<dbReference type="GO" id="GO:0005829">
    <property type="term" value="C:cytosol"/>
    <property type="evidence" value="ECO:0007669"/>
    <property type="project" value="TreeGrafter"/>
</dbReference>
<dbReference type="Gene3D" id="3.40.1090.10">
    <property type="entry name" value="Cytosolic phospholipase A2 catalytic domain"/>
    <property type="match status" value="1"/>
</dbReference>
<evidence type="ECO:0000313" key="2">
    <source>
        <dbReference type="Proteomes" id="UP001165393"/>
    </source>
</evidence>
<protein>
    <recommendedName>
        <fullName evidence="3">PLA2c domain-containing protein</fullName>
    </recommendedName>
</protein>
<dbReference type="GO" id="GO:0046475">
    <property type="term" value="P:glycerophospholipid catabolic process"/>
    <property type="evidence" value="ECO:0007669"/>
    <property type="project" value="TreeGrafter"/>
</dbReference>
<dbReference type="Proteomes" id="UP001165393">
    <property type="component" value="Unassembled WGS sequence"/>
</dbReference>
<dbReference type="PANTHER" id="PTHR10728">
    <property type="entry name" value="CYTOSOLIC PHOSPHOLIPASE A2"/>
    <property type="match status" value="1"/>
</dbReference>
<sequence>MTFSIESTFSATTFPTPTQGFSISSLTQRASSETPGNVGICMCGGGSRAMSAGMGQLRALQYLKTANGKSLLEQTKAISTVSGGSWLGVPFTYLQNCTTNNYLNTYVSDPNQLVPSQTQGASLAETLDQLPQGNVGQNIGSSFSVTDIALKALALWLFHDTPASMLWQTVIGIHFLKPYGLYTAGDDQKPTSYFSFNDSTVAQLETLPQQNHNLSEIIGHTVADEERPFLICNTAMFVQQSVSSSSDFEYLAPVQCTPFFTGIVGTPTGVDANGKNVGSGGVDSFAFNSNLPQVNLAGDSQLVQISNQRAFSLLDIVGTSSAAFAEQVFNLFSDWKEDFSAMCHAIYHADESIWNELKSVTEHDLEDLYHHLLWAKNATQNSHDFTSELKGTVADLRAMHVRLSSSPLDAIVPQYQYWPIAPSMLPQPAVKPTRFADGGSLENTGVAAMLTYSDIKSVISFVNSITPLSCDSSVEPPETDPDQTLATTIEVDSQLPPLFGYQAFDHGQYKLYAGDSNPTNPQFKNSQIFASNEFGKLLYGLARASKGGQNAASFQQTLSILPNAWFGVKRSDTVTVLWVYMNSVQSWYDKLSPDVQDLVSNTPHFPHYQTIQQTELTATEVNLLSNLTAWSLVNTPGVLDLYQD</sequence>
<dbReference type="EMBL" id="JAMQGP010000002">
    <property type="protein sequence ID" value="MCM2679403.1"/>
    <property type="molecule type" value="Genomic_DNA"/>
</dbReference>
<name>A0AA42B7J1_9GAMM</name>
<keyword evidence="2" id="KW-1185">Reference proteome</keyword>
<dbReference type="InterPro" id="IPR016035">
    <property type="entry name" value="Acyl_Trfase/lysoPLipase"/>
</dbReference>
<dbReference type="AlphaFoldDB" id="A0AA42B7J1"/>
<gene>
    <name evidence="1" type="ORF">NAF29_06930</name>
</gene>
<proteinExistence type="predicted"/>
<dbReference type="GO" id="GO:0004623">
    <property type="term" value="F:phospholipase A2 activity"/>
    <property type="evidence" value="ECO:0007669"/>
    <property type="project" value="TreeGrafter"/>
</dbReference>
<evidence type="ECO:0008006" key="3">
    <source>
        <dbReference type="Google" id="ProtNLM"/>
    </source>
</evidence>
<dbReference type="RefSeq" id="WP_251260751.1">
    <property type="nucleotide sequence ID" value="NZ_JAMQGP010000002.1"/>
</dbReference>
<reference evidence="1 2" key="1">
    <citation type="journal article" date="2013" name="Antonie Van Leeuwenhoek">
        <title>Echinimonas agarilytica gen. nov., sp. nov., a new gammaproteobacterium isolated from the sea urchin Strongylocentrotus intermedius.</title>
        <authorList>
            <person name="Nedashkovskaya O.I."/>
            <person name="Stenkova A.M."/>
            <person name="Zhukova N.V."/>
            <person name="Van Trappen S."/>
            <person name="Lee J.S."/>
            <person name="Kim S.B."/>
        </authorList>
    </citation>
    <scope>NUCLEOTIDE SEQUENCE [LARGE SCALE GENOMIC DNA]</scope>
    <source>
        <strain evidence="1 2">KMM 6351</strain>
    </source>
</reference>
<dbReference type="SUPFAM" id="SSF52151">
    <property type="entry name" value="FabD/lysophospholipase-like"/>
    <property type="match status" value="1"/>
</dbReference>